<sequence>MDFRTFFFAALMWQPFAYAAADSKSLEGHYFLYGAMEMGAELLLQKDGTFSGGIAYGSADGIAKGSWHVEDNTVTLKTDTASRPPENNLGVLFDDLQLAIEPNCLAVDFGNGKACFRRH</sequence>
<dbReference type="EMBL" id="CP010945">
    <property type="protein sequence ID" value="AKV05676.1"/>
    <property type="molecule type" value="Genomic_DNA"/>
</dbReference>
<protein>
    <submittedName>
        <fullName evidence="1">Uncharacterized protein</fullName>
    </submittedName>
</protein>
<accession>A0A0K1QIU5</accession>
<name>A0A0K1QIU5_PSEFL</name>
<proteinExistence type="predicted"/>
<evidence type="ECO:0000313" key="2">
    <source>
        <dbReference type="Proteomes" id="UP000017175"/>
    </source>
</evidence>
<reference evidence="1 2" key="1">
    <citation type="journal article" date="2012" name="J. Bacteriol.">
        <title>Draft genome sequence of the cyanide-utilizing bacterium Pseudomonas fluorescens strain NCIMB 11764.</title>
        <authorList>
            <person name="Vilo C.A."/>
            <person name="Benedik M.J."/>
            <person name="Kunz D.A."/>
            <person name="Dong Q."/>
        </authorList>
    </citation>
    <scope>NUCLEOTIDE SEQUENCE [LARGE SCALE GENOMIC DNA]</scope>
    <source>
        <strain evidence="1 2">NCIMB 11764</strain>
    </source>
</reference>
<organism evidence="1 2">
    <name type="scientific">Pseudomonas fluorescens NCIMB 11764</name>
    <dbReference type="NCBI Taxonomy" id="1221522"/>
    <lineage>
        <taxon>Bacteria</taxon>
        <taxon>Pseudomonadati</taxon>
        <taxon>Pseudomonadota</taxon>
        <taxon>Gammaproteobacteria</taxon>
        <taxon>Pseudomonadales</taxon>
        <taxon>Pseudomonadaceae</taxon>
        <taxon>Pseudomonas</taxon>
    </lineage>
</organism>
<dbReference type="AlphaFoldDB" id="A0A0K1QIU5"/>
<evidence type="ECO:0000313" key="1">
    <source>
        <dbReference type="EMBL" id="AKV05676.1"/>
    </source>
</evidence>
<dbReference type="RefSeq" id="WP_017341545.1">
    <property type="nucleotide sequence ID" value="NZ_CP010945.1"/>
</dbReference>
<dbReference type="Proteomes" id="UP000017175">
    <property type="component" value="Chromosome"/>
</dbReference>
<gene>
    <name evidence="1" type="ORF">B723_04410</name>
</gene>
<dbReference type="OrthoDB" id="6691870at2"/>